<dbReference type="InParanoid" id="G4T595"/>
<evidence type="ECO:0000256" key="1">
    <source>
        <dbReference type="SAM" id="MobiDB-lite"/>
    </source>
</evidence>
<feature type="compositionally biased region" description="Low complexity" evidence="1">
    <location>
        <begin position="1"/>
        <end position="41"/>
    </location>
</feature>
<comment type="caution">
    <text evidence="3">The sequence shown here is derived from an EMBL/GenBank/DDBJ whole genome shotgun (WGS) entry which is preliminary data.</text>
</comment>
<keyword evidence="2" id="KW-0472">Membrane</keyword>
<keyword evidence="2" id="KW-0812">Transmembrane</keyword>
<dbReference type="Proteomes" id="UP000007148">
    <property type="component" value="Unassembled WGS sequence"/>
</dbReference>
<evidence type="ECO:0000256" key="2">
    <source>
        <dbReference type="SAM" id="Phobius"/>
    </source>
</evidence>
<organism evidence="3 4">
    <name type="scientific">Serendipita indica (strain DSM 11827)</name>
    <name type="common">Root endophyte fungus</name>
    <name type="synonym">Piriformospora indica</name>
    <dbReference type="NCBI Taxonomy" id="1109443"/>
    <lineage>
        <taxon>Eukaryota</taxon>
        <taxon>Fungi</taxon>
        <taxon>Dikarya</taxon>
        <taxon>Basidiomycota</taxon>
        <taxon>Agaricomycotina</taxon>
        <taxon>Agaricomycetes</taxon>
        <taxon>Sebacinales</taxon>
        <taxon>Serendipitaceae</taxon>
        <taxon>Serendipita</taxon>
    </lineage>
</organism>
<dbReference type="AlphaFoldDB" id="G4T595"/>
<evidence type="ECO:0000313" key="3">
    <source>
        <dbReference type="EMBL" id="CCA66457.1"/>
    </source>
</evidence>
<keyword evidence="4" id="KW-1185">Reference proteome</keyword>
<dbReference type="HOGENOM" id="CLU_769683_0_0_1"/>
<keyword evidence="2" id="KW-1133">Transmembrane helix</keyword>
<feature type="region of interest" description="Disordered" evidence="1">
    <location>
        <begin position="337"/>
        <end position="360"/>
    </location>
</feature>
<protein>
    <submittedName>
        <fullName evidence="3">Uncharacterized protein</fullName>
    </submittedName>
</protein>
<feature type="transmembrane region" description="Helical" evidence="2">
    <location>
        <begin position="67"/>
        <end position="88"/>
    </location>
</feature>
<name>G4T595_SERID</name>
<feature type="region of interest" description="Disordered" evidence="1">
    <location>
        <begin position="262"/>
        <end position="293"/>
    </location>
</feature>
<reference evidence="3 4" key="1">
    <citation type="journal article" date="2011" name="PLoS Pathog.">
        <title>Endophytic Life Strategies Decoded by Genome and Transcriptome Analyses of the Mutualistic Root Symbiont Piriformospora indica.</title>
        <authorList>
            <person name="Zuccaro A."/>
            <person name="Lahrmann U."/>
            <person name="Guldener U."/>
            <person name="Langen G."/>
            <person name="Pfiffi S."/>
            <person name="Biedenkopf D."/>
            <person name="Wong P."/>
            <person name="Samans B."/>
            <person name="Grimm C."/>
            <person name="Basiewicz M."/>
            <person name="Murat C."/>
            <person name="Martin F."/>
            <person name="Kogel K.H."/>
        </authorList>
    </citation>
    <scope>NUCLEOTIDE SEQUENCE [LARGE SCALE GENOMIC DNA]</scope>
    <source>
        <strain evidence="3 4">DSM 11827</strain>
    </source>
</reference>
<dbReference type="OMA" id="IMWEEWI"/>
<dbReference type="EMBL" id="CAFZ01000002">
    <property type="protein sequence ID" value="CCA66457.1"/>
    <property type="molecule type" value="Genomic_DNA"/>
</dbReference>
<sequence>MASSSTLQLSSTLASGTSVTRVNPTDSLTSSNPPSSTSGSDSGYGGSPFAPSSGQNGPDGLPGGPNIYLYGFLATLVLIFLVSIAVAWKGYRTRRLLRARIEEAIARGVYIPGYGDPVERQRQRRPVGPKPIMWEEWIEKDSHTDVPREKTVWDIKPTAVSVSHSIMTPASPGSQPSTSPARVTGMQRYRQNIRRMFAPVGEYWFGYPHDSASDIQRPEPAVVDSELKNGVPTNTEELLKDAEDVNVSVMILMPSSDKRIYHGSWRQAGDKGKSVSRSSSQSGQHPEEEHGQINPEIIETAAASHGTDRHDQEAEQLPELVLGVAAVALRPPTSILSAGKEMEGSASRPSAAIEFPAPTQ</sequence>
<accession>G4T595</accession>
<feature type="region of interest" description="Disordered" evidence="1">
    <location>
        <begin position="1"/>
        <end position="58"/>
    </location>
</feature>
<evidence type="ECO:0000313" key="4">
    <source>
        <dbReference type="Proteomes" id="UP000007148"/>
    </source>
</evidence>
<proteinExistence type="predicted"/>
<gene>
    <name evidence="3" type="ORF">PIIN_00143</name>
</gene>
<dbReference type="OrthoDB" id="3269958at2759"/>